<comment type="caution">
    <text evidence="2">The sequence shown here is derived from an EMBL/GenBank/DDBJ whole genome shotgun (WGS) entry which is preliminary data.</text>
</comment>
<dbReference type="OrthoDB" id="5223589at2759"/>
<name>A0A3A3A6J3_9EURO</name>
<feature type="transmembrane region" description="Helical" evidence="1">
    <location>
        <begin position="57"/>
        <end position="78"/>
    </location>
</feature>
<dbReference type="PANTHER" id="PTHR37488:SF2">
    <property type="entry name" value="DUF1275 DOMAIN-CONTAINING PROTEIN"/>
    <property type="match status" value="1"/>
</dbReference>
<dbReference type="EMBL" id="MVGC01000043">
    <property type="protein sequence ID" value="RJE25605.1"/>
    <property type="molecule type" value="Genomic_DNA"/>
</dbReference>
<dbReference type="STRING" id="2070753.A0A3A3A6J3"/>
<evidence type="ECO:0000313" key="2">
    <source>
        <dbReference type="EMBL" id="RJE25605.1"/>
    </source>
</evidence>
<protein>
    <recommendedName>
        <fullName evidence="4">DUF1275 domain protein</fullName>
    </recommendedName>
</protein>
<feature type="transmembrane region" description="Helical" evidence="1">
    <location>
        <begin position="200"/>
        <end position="220"/>
    </location>
</feature>
<dbReference type="AlphaFoldDB" id="A0A3A3A6J3"/>
<gene>
    <name evidence="2" type="ORF">PHISCL_02072</name>
</gene>
<evidence type="ECO:0000313" key="3">
    <source>
        <dbReference type="Proteomes" id="UP000266188"/>
    </source>
</evidence>
<dbReference type="PANTHER" id="PTHR37488">
    <property type="entry name" value="DUF1275 DOMAIN-CONTAINING PROTEIN"/>
    <property type="match status" value="1"/>
</dbReference>
<reference evidence="3" key="1">
    <citation type="submission" date="2017-02" db="EMBL/GenBank/DDBJ databases">
        <authorList>
            <person name="Tafer H."/>
            <person name="Lopandic K."/>
        </authorList>
    </citation>
    <scope>NUCLEOTIDE SEQUENCE [LARGE SCALE GENOMIC DNA]</scope>
    <source>
        <strain evidence="3">CBS 366.77</strain>
    </source>
</reference>
<feature type="transmembrane region" description="Helical" evidence="1">
    <location>
        <begin position="119"/>
        <end position="139"/>
    </location>
</feature>
<sequence length="233" mass="25335">MEEVREDMLLEIEFLLLSFATGFQDAATWPDYGVFASNQTGNTVFLAIGAAGLAHDAYSFSIIGASLGSFIGGGLFMGQLGNYFGPRKRLWLLFSSILQTGMVYAAAGIQYAFPLRREGAVAAGVMTLLAFSSGAQVAMSRSLRLTEITTAMATSVYVDVVVDPGLMNIHNRRRNRRILFLGMLTAGCFAGAFTDKHINSSFTIILSAIVKSIVTVIFLFNKRIVNDDMENKN</sequence>
<feature type="transmembrane region" description="Helical" evidence="1">
    <location>
        <begin position="90"/>
        <end position="113"/>
    </location>
</feature>
<feature type="transmembrane region" description="Helical" evidence="1">
    <location>
        <begin position="178"/>
        <end position="194"/>
    </location>
</feature>
<accession>A0A3A3A6J3</accession>
<proteinExistence type="predicted"/>
<keyword evidence="1" id="KW-1133">Transmembrane helix</keyword>
<dbReference type="InterPro" id="IPR010699">
    <property type="entry name" value="DUF1275"/>
</dbReference>
<dbReference type="Proteomes" id="UP000266188">
    <property type="component" value="Unassembled WGS sequence"/>
</dbReference>
<keyword evidence="1" id="KW-0812">Transmembrane</keyword>
<organism evidence="2 3">
    <name type="scientific">Aspergillus sclerotialis</name>
    <dbReference type="NCBI Taxonomy" id="2070753"/>
    <lineage>
        <taxon>Eukaryota</taxon>
        <taxon>Fungi</taxon>
        <taxon>Dikarya</taxon>
        <taxon>Ascomycota</taxon>
        <taxon>Pezizomycotina</taxon>
        <taxon>Eurotiomycetes</taxon>
        <taxon>Eurotiomycetidae</taxon>
        <taxon>Eurotiales</taxon>
        <taxon>Aspergillaceae</taxon>
        <taxon>Aspergillus</taxon>
        <taxon>Aspergillus subgen. Polypaecilum</taxon>
    </lineage>
</organism>
<keyword evidence="3" id="KW-1185">Reference proteome</keyword>
<dbReference type="Pfam" id="PF06912">
    <property type="entry name" value="DUF1275"/>
    <property type="match status" value="1"/>
</dbReference>
<keyword evidence="1" id="KW-0472">Membrane</keyword>
<evidence type="ECO:0000256" key="1">
    <source>
        <dbReference type="SAM" id="Phobius"/>
    </source>
</evidence>
<evidence type="ECO:0008006" key="4">
    <source>
        <dbReference type="Google" id="ProtNLM"/>
    </source>
</evidence>